<dbReference type="Proteomes" id="UP000076874">
    <property type="component" value="Unassembled WGS sequence"/>
</dbReference>
<dbReference type="EMBL" id="AZHD01000018">
    <property type="protein sequence ID" value="OAA55785.1"/>
    <property type="molecule type" value="Genomic_DNA"/>
</dbReference>
<keyword evidence="2" id="KW-0067">ATP-binding</keyword>
<dbReference type="InterPro" id="IPR050747">
    <property type="entry name" value="Mitochondrial_chaperone_BCS1"/>
</dbReference>
<comment type="caution">
    <text evidence="7">The sequence shown here is derived from an EMBL/GenBank/DDBJ whole genome shotgun (WGS) entry which is preliminary data.</text>
</comment>
<dbReference type="GO" id="GO:0005524">
    <property type="term" value="F:ATP binding"/>
    <property type="evidence" value="ECO:0007669"/>
    <property type="project" value="UniProtKB-KW"/>
</dbReference>
<evidence type="ECO:0000313" key="8">
    <source>
        <dbReference type="Proteomes" id="UP000076874"/>
    </source>
</evidence>
<feature type="region of interest" description="Disordered" evidence="3">
    <location>
        <begin position="350"/>
        <end position="384"/>
    </location>
</feature>
<dbReference type="InterPro" id="IPR027417">
    <property type="entry name" value="P-loop_NTPase"/>
</dbReference>
<dbReference type="InterPro" id="IPR003959">
    <property type="entry name" value="ATPase_AAA_core"/>
</dbReference>
<dbReference type="Pfam" id="PF00004">
    <property type="entry name" value="AAA"/>
    <property type="match status" value="1"/>
</dbReference>
<gene>
    <name evidence="7" type="ORF">SPI_07992</name>
</gene>
<keyword evidence="1" id="KW-0547">Nucleotide-binding</keyword>
<evidence type="ECO:0000256" key="3">
    <source>
        <dbReference type="SAM" id="MobiDB-lite"/>
    </source>
</evidence>
<evidence type="ECO:0000313" key="7">
    <source>
        <dbReference type="EMBL" id="OAA55785.1"/>
    </source>
</evidence>
<keyword evidence="4" id="KW-0472">Membrane</keyword>
<evidence type="ECO:0000256" key="4">
    <source>
        <dbReference type="SAM" id="Phobius"/>
    </source>
</evidence>
<dbReference type="STRING" id="1081102.A0A162IDY7"/>
<evidence type="ECO:0000256" key="2">
    <source>
        <dbReference type="ARBA" id="ARBA00022840"/>
    </source>
</evidence>
<sequence>MTRNNTSIFELRDGKWKSVKTRAVRPISTVIIKKKEKEALLKDIAAYISPKARVWYANRGFLLQKGYLFYRPPRIGKSSLSLAIAGYFCLDIYIFNLFYVTGQSLGSLFVELPPRCIVLFEDVDAIDLTRFRQAAAKTIDTTKPSAQMPLSKGLSELLNVLDGVMSYEGRLLIITTNHIEYLDPTLIRSGRVDKKIELAFTDKDVIAQLFCLVFKQSEHDIPDHEKPYNDDETVERIANEFANKVPEREFSPAEIQSFLVENRGSARDAVQKVQAWMTRTREERAKRAGSSAGEAVGIYPDESFDTTLHKDRQGLQTFSATLQRTHGRILVRDPDDLAVKDTEAVRAAVHSPVFKPLLSESSSSESVPNTPPPSESDESTYNSK</sequence>
<dbReference type="OrthoDB" id="10251412at2759"/>
<dbReference type="InterPro" id="IPR057495">
    <property type="entry name" value="AAA_lid_BCS1"/>
</dbReference>
<proteinExistence type="predicted"/>
<keyword evidence="4" id="KW-1133">Transmembrane helix</keyword>
<evidence type="ECO:0000259" key="6">
    <source>
        <dbReference type="Pfam" id="PF25426"/>
    </source>
</evidence>
<name>A0A162IDY7_9HYPO</name>
<evidence type="ECO:0000256" key="1">
    <source>
        <dbReference type="ARBA" id="ARBA00022741"/>
    </source>
</evidence>
<dbReference type="Pfam" id="PF25426">
    <property type="entry name" value="AAA_lid_BCS1"/>
    <property type="match status" value="1"/>
</dbReference>
<evidence type="ECO:0000259" key="5">
    <source>
        <dbReference type="Pfam" id="PF00004"/>
    </source>
</evidence>
<keyword evidence="4" id="KW-0812">Transmembrane</keyword>
<dbReference type="SUPFAM" id="SSF52540">
    <property type="entry name" value="P-loop containing nucleoside triphosphate hydrolases"/>
    <property type="match status" value="1"/>
</dbReference>
<accession>A0A162IDY7</accession>
<dbReference type="PANTHER" id="PTHR23070">
    <property type="entry name" value="BCS1 AAA-TYPE ATPASE"/>
    <property type="match status" value="1"/>
</dbReference>
<dbReference type="AlphaFoldDB" id="A0A162IDY7"/>
<feature type="compositionally biased region" description="Low complexity" evidence="3">
    <location>
        <begin position="359"/>
        <end position="368"/>
    </location>
</feature>
<keyword evidence="8" id="KW-1185">Reference proteome</keyword>
<feature type="domain" description="ATPase AAA-type core" evidence="5">
    <location>
        <begin position="68"/>
        <end position="198"/>
    </location>
</feature>
<dbReference type="GO" id="GO:0016887">
    <property type="term" value="F:ATP hydrolysis activity"/>
    <property type="evidence" value="ECO:0007669"/>
    <property type="project" value="InterPro"/>
</dbReference>
<organism evidence="7 8">
    <name type="scientific">Niveomyces insectorum RCEF 264</name>
    <dbReference type="NCBI Taxonomy" id="1081102"/>
    <lineage>
        <taxon>Eukaryota</taxon>
        <taxon>Fungi</taxon>
        <taxon>Dikarya</taxon>
        <taxon>Ascomycota</taxon>
        <taxon>Pezizomycotina</taxon>
        <taxon>Sordariomycetes</taxon>
        <taxon>Hypocreomycetidae</taxon>
        <taxon>Hypocreales</taxon>
        <taxon>Cordycipitaceae</taxon>
        <taxon>Niveomyces</taxon>
    </lineage>
</organism>
<reference evidence="7 8" key="1">
    <citation type="journal article" date="2016" name="Genome Biol. Evol.">
        <title>Divergent and convergent evolution of fungal pathogenicity.</title>
        <authorList>
            <person name="Shang Y."/>
            <person name="Xiao G."/>
            <person name="Zheng P."/>
            <person name="Cen K."/>
            <person name="Zhan S."/>
            <person name="Wang C."/>
        </authorList>
    </citation>
    <scope>NUCLEOTIDE SEQUENCE [LARGE SCALE GENOMIC DNA]</scope>
    <source>
        <strain evidence="7 8">RCEF 264</strain>
    </source>
</reference>
<dbReference type="Gene3D" id="3.40.50.300">
    <property type="entry name" value="P-loop containing nucleotide triphosphate hydrolases"/>
    <property type="match status" value="1"/>
</dbReference>
<protein>
    <submittedName>
        <fullName evidence="7">Mitochondrial chaperone bcs1</fullName>
    </submittedName>
</protein>
<feature type="domain" description="Mitochondrial chaperone BCS1-like ATPase lid" evidence="6">
    <location>
        <begin position="229"/>
        <end position="274"/>
    </location>
</feature>
<feature type="transmembrane region" description="Helical" evidence="4">
    <location>
        <begin position="80"/>
        <end position="100"/>
    </location>
</feature>